<name>A0A9D4JBM4_DREPO</name>
<evidence type="ECO:0000313" key="1">
    <source>
        <dbReference type="EMBL" id="KAH3802057.1"/>
    </source>
</evidence>
<reference evidence="1" key="2">
    <citation type="submission" date="2020-11" db="EMBL/GenBank/DDBJ databases">
        <authorList>
            <person name="McCartney M.A."/>
            <person name="Auch B."/>
            <person name="Kono T."/>
            <person name="Mallez S."/>
            <person name="Becker A."/>
            <person name="Gohl D.M."/>
            <person name="Silverstein K.A.T."/>
            <person name="Koren S."/>
            <person name="Bechman K.B."/>
            <person name="Herman A."/>
            <person name="Abrahante J.E."/>
            <person name="Garbe J."/>
        </authorList>
    </citation>
    <scope>NUCLEOTIDE SEQUENCE</scope>
    <source>
        <strain evidence="1">Duluth1</strain>
        <tissue evidence="1">Whole animal</tissue>
    </source>
</reference>
<gene>
    <name evidence="1" type="ORF">DPMN_155725</name>
</gene>
<dbReference type="Proteomes" id="UP000828390">
    <property type="component" value="Unassembled WGS sequence"/>
</dbReference>
<dbReference type="EMBL" id="JAIWYP010000007">
    <property type="protein sequence ID" value="KAH3802057.1"/>
    <property type="molecule type" value="Genomic_DNA"/>
</dbReference>
<accession>A0A9D4JBM4</accession>
<protein>
    <submittedName>
        <fullName evidence="1">Uncharacterized protein</fullName>
    </submittedName>
</protein>
<reference evidence="1" key="1">
    <citation type="journal article" date="2019" name="bioRxiv">
        <title>The Genome of the Zebra Mussel, Dreissena polymorpha: A Resource for Invasive Species Research.</title>
        <authorList>
            <person name="McCartney M.A."/>
            <person name="Auch B."/>
            <person name="Kono T."/>
            <person name="Mallez S."/>
            <person name="Zhang Y."/>
            <person name="Obille A."/>
            <person name="Becker A."/>
            <person name="Abrahante J.E."/>
            <person name="Garbe J."/>
            <person name="Badalamenti J.P."/>
            <person name="Herman A."/>
            <person name="Mangelson H."/>
            <person name="Liachko I."/>
            <person name="Sullivan S."/>
            <person name="Sone E.D."/>
            <person name="Koren S."/>
            <person name="Silverstein K.A.T."/>
            <person name="Beckman K.B."/>
            <person name="Gohl D.M."/>
        </authorList>
    </citation>
    <scope>NUCLEOTIDE SEQUENCE</scope>
    <source>
        <strain evidence="1">Duluth1</strain>
        <tissue evidence="1">Whole animal</tissue>
    </source>
</reference>
<organism evidence="1 2">
    <name type="scientific">Dreissena polymorpha</name>
    <name type="common">Zebra mussel</name>
    <name type="synonym">Mytilus polymorpha</name>
    <dbReference type="NCBI Taxonomy" id="45954"/>
    <lineage>
        <taxon>Eukaryota</taxon>
        <taxon>Metazoa</taxon>
        <taxon>Spiralia</taxon>
        <taxon>Lophotrochozoa</taxon>
        <taxon>Mollusca</taxon>
        <taxon>Bivalvia</taxon>
        <taxon>Autobranchia</taxon>
        <taxon>Heteroconchia</taxon>
        <taxon>Euheterodonta</taxon>
        <taxon>Imparidentia</taxon>
        <taxon>Neoheterodontei</taxon>
        <taxon>Myida</taxon>
        <taxon>Dreissenoidea</taxon>
        <taxon>Dreissenidae</taxon>
        <taxon>Dreissena</taxon>
    </lineage>
</organism>
<dbReference type="AlphaFoldDB" id="A0A9D4JBM4"/>
<sequence length="60" mass="6483">MSLIPALYVCCLQASFSFSLFSAVSHCSARLFSRACTASSEPAHLCLSIRAVNERSNTII</sequence>
<proteinExistence type="predicted"/>
<comment type="caution">
    <text evidence="1">The sequence shown here is derived from an EMBL/GenBank/DDBJ whole genome shotgun (WGS) entry which is preliminary data.</text>
</comment>
<keyword evidence="2" id="KW-1185">Reference proteome</keyword>
<evidence type="ECO:0000313" key="2">
    <source>
        <dbReference type="Proteomes" id="UP000828390"/>
    </source>
</evidence>